<feature type="binding site" evidence="15">
    <location>
        <position position="465"/>
    </location>
    <ligand>
        <name>Mg(2+)</name>
        <dbReference type="ChEBI" id="CHEBI:18420"/>
        <note>shared with alpha subunit</note>
    </ligand>
</feature>
<evidence type="ECO:0000259" key="17">
    <source>
        <dbReference type="PROSITE" id="PS50886"/>
    </source>
</evidence>
<dbReference type="SUPFAM" id="SSF46955">
    <property type="entry name" value="Putative DNA-binding domain"/>
    <property type="match status" value="1"/>
</dbReference>
<keyword evidence="5 16" id="KW-0820">tRNA-binding</keyword>
<dbReference type="InterPro" id="IPR002547">
    <property type="entry name" value="tRNA-bd_dom"/>
</dbReference>
<proteinExistence type="inferred from homology"/>
<dbReference type="InterPro" id="IPR009061">
    <property type="entry name" value="DNA-bd_dom_put_sf"/>
</dbReference>
<dbReference type="InterPro" id="IPR036690">
    <property type="entry name" value="Fdx_antiC-bd_sf"/>
</dbReference>
<dbReference type="CDD" id="cd02796">
    <property type="entry name" value="tRNA_bind_bactPheRS"/>
    <property type="match status" value="1"/>
</dbReference>
<evidence type="ECO:0000259" key="18">
    <source>
        <dbReference type="PROSITE" id="PS51447"/>
    </source>
</evidence>
<dbReference type="Gene3D" id="2.40.50.140">
    <property type="entry name" value="Nucleic acid-binding proteins"/>
    <property type="match status" value="1"/>
</dbReference>
<dbReference type="InterPro" id="IPR041616">
    <property type="entry name" value="PheRS_beta_core"/>
</dbReference>
<dbReference type="Pfam" id="PF03483">
    <property type="entry name" value="B3_4"/>
    <property type="match status" value="1"/>
</dbReference>
<keyword evidence="7 15" id="KW-0479">Metal-binding</keyword>
<dbReference type="InterPro" id="IPR005147">
    <property type="entry name" value="tRNA_synthase_B5-dom"/>
</dbReference>
<keyword evidence="13 15" id="KW-0030">Aminoacyl-tRNA synthetase</keyword>
<dbReference type="GO" id="GO:0005524">
    <property type="term" value="F:ATP binding"/>
    <property type="evidence" value="ECO:0007669"/>
    <property type="project" value="UniProtKB-UniRule"/>
</dbReference>
<dbReference type="PROSITE" id="PS50886">
    <property type="entry name" value="TRBD"/>
    <property type="match status" value="1"/>
</dbReference>
<evidence type="ECO:0000256" key="6">
    <source>
        <dbReference type="ARBA" id="ARBA00022598"/>
    </source>
</evidence>
<keyword evidence="4 15" id="KW-0963">Cytoplasm</keyword>
<evidence type="ECO:0000256" key="8">
    <source>
        <dbReference type="ARBA" id="ARBA00022741"/>
    </source>
</evidence>
<dbReference type="SUPFAM" id="SSF55681">
    <property type="entry name" value="Class II aaRS and biotin synthetases"/>
    <property type="match status" value="1"/>
</dbReference>
<evidence type="ECO:0000256" key="12">
    <source>
        <dbReference type="ARBA" id="ARBA00022917"/>
    </source>
</evidence>
<dbReference type="InterPro" id="IPR033714">
    <property type="entry name" value="tRNA_bind_bactPheRS"/>
</dbReference>
<keyword evidence="10 15" id="KW-0460">Magnesium</keyword>
<reference evidence="20 21" key="1">
    <citation type="submission" date="2008-06" db="EMBL/GenBank/DDBJ databases">
        <title>Complete sequence of Chloroherpeton thalassium ATCC 35110.</title>
        <authorList>
            <consortium name="US DOE Joint Genome Institute"/>
            <person name="Lucas S."/>
            <person name="Copeland A."/>
            <person name="Lapidus A."/>
            <person name="Glavina del Rio T."/>
            <person name="Dalin E."/>
            <person name="Tice H."/>
            <person name="Bruce D."/>
            <person name="Goodwin L."/>
            <person name="Pitluck S."/>
            <person name="Schmutz J."/>
            <person name="Larimer F."/>
            <person name="Land M."/>
            <person name="Hauser L."/>
            <person name="Kyrpides N."/>
            <person name="Mikhailova N."/>
            <person name="Liu Z."/>
            <person name="Li T."/>
            <person name="Zhao F."/>
            <person name="Overmann J."/>
            <person name="Bryant D.A."/>
            <person name="Richardson P."/>
        </authorList>
    </citation>
    <scope>NUCLEOTIDE SEQUENCE [LARGE SCALE GENOMIC DNA]</scope>
    <source>
        <strain evidence="21">ATCC 35110 / GB-78</strain>
    </source>
</reference>
<dbReference type="Pfam" id="PF17759">
    <property type="entry name" value="tRNA_synthFbeta"/>
    <property type="match status" value="1"/>
</dbReference>
<dbReference type="Pfam" id="PF03147">
    <property type="entry name" value="FDX-ACB"/>
    <property type="match status" value="1"/>
</dbReference>
<dbReference type="PROSITE" id="PS51483">
    <property type="entry name" value="B5"/>
    <property type="match status" value="1"/>
</dbReference>
<keyword evidence="6 15" id="KW-0436">Ligase</keyword>
<keyword evidence="9 15" id="KW-0067">ATP-binding</keyword>
<dbReference type="GO" id="GO:0000287">
    <property type="term" value="F:magnesium ion binding"/>
    <property type="evidence" value="ECO:0007669"/>
    <property type="project" value="UniProtKB-UniRule"/>
</dbReference>
<dbReference type="NCBIfam" id="NF045760">
    <property type="entry name" value="YtpR"/>
    <property type="match status" value="1"/>
</dbReference>
<dbReference type="eggNOG" id="COG0073">
    <property type="taxonomic scope" value="Bacteria"/>
</dbReference>
<dbReference type="Gene3D" id="3.30.930.10">
    <property type="entry name" value="Bira Bifunctional Protein, Domain 2"/>
    <property type="match status" value="1"/>
</dbReference>
<comment type="similarity">
    <text evidence="2 15">Belongs to the phenylalanyl-tRNA synthetase beta subunit family. Type 1 subfamily.</text>
</comment>
<dbReference type="PANTHER" id="PTHR10947:SF0">
    <property type="entry name" value="PHENYLALANINE--TRNA LIGASE BETA SUBUNIT"/>
    <property type="match status" value="1"/>
</dbReference>
<dbReference type="EC" id="6.1.1.20" evidence="15"/>
<dbReference type="EMBL" id="CP001100">
    <property type="protein sequence ID" value="ACF13975.1"/>
    <property type="molecule type" value="Genomic_DNA"/>
</dbReference>
<dbReference type="PROSITE" id="PS51447">
    <property type="entry name" value="FDX_ACB"/>
    <property type="match status" value="1"/>
</dbReference>
<dbReference type="STRING" id="517418.Ctha_1516"/>
<evidence type="ECO:0000256" key="15">
    <source>
        <dbReference type="HAMAP-Rule" id="MF_00283"/>
    </source>
</evidence>
<evidence type="ECO:0000256" key="14">
    <source>
        <dbReference type="ARBA" id="ARBA00049255"/>
    </source>
</evidence>
<dbReference type="FunFam" id="3.50.40.10:FF:000001">
    <property type="entry name" value="Phenylalanine--tRNA ligase beta subunit"/>
    <property type="match status" value="1"/>
</dbReference>
<feature type="domain" description="TRNA-binding" evidence="17">
    <location>
        <begin position="40"/>
        <end position="153"/>
    </location>
</feature>
<feature type="binding site" evidence="15">
    <location>
        <position position="464"/>
    </location>
    <ligand>
        <name>Mg(2+)</name>
        <dbReference type="ChEBI" id="CHEBI:18420"/>
        <note>shared with alpha subunit</note>
    </ligand>
</feature>
<dbReference type="OrthoDB" id="9805455at2"/>
<dbReference type="RefSeq" id="WP_012500059.1">
    <property type="nucleotide sequence ID" value="NC_011026.1"/>
</dbReference>
<dbReference type="GO" id="GO:0006432">
    <property type="term" value="P:phenylalanyl-tRNA aminoacylation"/>
    <property type="evidence" value="ECO:0007669"/>
    <property type="project" value="UniProtKB-UniRule"/>
</dbReference>
<dbReference type="Pfam" id="PF01588">
    <property type="entry name" value="tRNA_bind"/>
    <property type="match status" value="1"/>
</dbReference>
<dbReference type="InterPro" id="IPR020825">
    <property type="entry name" value="Phe-tRNA_synthase-like_B3/B4"/>
</dbReference>
<dbReference type="InterPro" id="IPR005146">
    <property type="entry name" value="B3/B4_tRNA-bd"/>
</dbReference>
<keyword evidence="21" id="KW-1185">Reference proteome</keyword>
<evidence type="ECO:0000256" key="2">
    <source>
        <dbReference type="ARBA" id="ARBA00008653"/>
    </source>
</evidence>
<dbReference type="SMART" id="SM00874">
    <property type="entry name" value="B5"/>
    <property type="match status" value="1"/>
</dbReference>
<feature type="binding site" evidence="15">
    <location>
        <position position="461"/>
    </location>
    <ligand>
        <name>Mg(2+)</name>
        <dbReference type="ChEBI" id="CHEBI:18420"/>
        <note>shared with alpha subunit</note>
    </ligand>
</feature>
<name>B3QS30_CHLT3</name>
<gene>
    <name evidence="15" type="primary">pheT</name>
    <name evidence="20" type="ordered locus">Ctha_1516</name>
</gene>
<evidence type="ECO:0000256" key="3">
    <source>
        <dbReference type="ARBA" id="ARBA00011209"/>
    </source>
</evidence>
<dbReference type="KEGG" id="cts:Ctha_1516"/>
<evidence type="ECO:0000259" key="19">
    <source>
        <dbReference type="PROSITE" id="PS51483"/>
    </source>
</evidence>
<dbReference type="SMART" id="SM00873">
    <property type="entry name" value="B3_4"/>
    <property type="match status" value="1"/>
</dbReference>
<accession>B3QS30</accession>
<dbReference type="Pfam" id="PF03484">
    <property type="entry name" value="B5"/>
    <property type="match status" value="1"/>
</dbReference>
<dbReference type="PANTHER" id="PTHR10947">
    <property type="entry name" value="PHENYLALANYL-TRNA SYNTHETASE BETA CHAIN AND LEUCINE-RICH REPEAT-CONTAINING PROTEIN 47"/>
    <property type="match status" value="1"/>
</dbReference>
<dbReference type="Gene3D" id="3.30.56.10">
    <property type="match status" value="2"/>
</dbReference>
<comment type="subcellular location">
    <subcellularLocation>
        <location evidence="1 15">Cytoplasm</location>
    </subcellularLocation>
</comment>
<evidence type="ECO:0000256" key="13">
    <source>
        <dbReference type="ARBA" id="ARBA00023146"/>
    </source>
</evidence>
<dbReference type="Proteomes" id="UP000001208">
    <property type="component" value="Chromosome"/>
</dbReference>
<dbReference type="GO" id="GO:0004826">
    <property type="term" value="F:phenylalanine-tRNA ligase activity"/>
    <property type="evidence" value="ECO:0007669"/>
    <property type="project" value="UniProtKB-UniRule"/>
</dbReference>
<dbReference type="InterPro" id="IPR005121">
    <property type="entry name" value="Fdx_antiC-bd"/>
</dbReference>
<keyword evidence="12 15" id="KW-0648">Protein biosynthesis</keyword>
<dbReference type="eggNOG" id="COG0072">
    <property type="taxonomic scope" value="Bacteria"/>
</dbReference>
<protein>
    <recommendedName>
        <fullName evidence="15">Phenylalanine--tRNA ligase beta subunit</fullName>
        <ecNumber evidence="15">6.1.1.20</ecNumber>
    </recommendedName>
    <alternativeName>
        <fullName evidence="15">Phenylalanyl-tRNA synthetase beta subunit</fullName>
        <shortName evidence="15">PheRS</shortName>
    </alternativeName>
</protein>
<dbReference type="SUPFAM" id="SSF56037">
    <property type="entry name" value="PheT/TilS domain"/>
    <property type="match status" value="1"/>
</dbReference>
<evidence type="ECO:0000256" key="11">
    <source>
        <dbReference type="ARBA" id="ARBA00022884"/>
    </source>
</evidence>
<evidence type="ECO:0000256" key="9">
    <source>
        <dbReference type="ARBA" id="ARBA00022840"/>
    </source>
</evidence>
<dbReference type="Gene3D" id="3.30.70.380">
    <property type="entry name" value="Ferrodoxin-fold anticodon-binding domain"/>
    <property type="match status" value="1"/>
</dbReference>
<dbReference type="InterPro" id="IPR045864">
    <property type="entry name" value="aa-tRNA-synth_II/BPL/LPL"/>
</dbReference>
<dbReference type="Gene3D" id="3.50.40.10">
    <property type="entry name" value="Phenylalanyl-trna Synthetase, Chain B, domain 3"/>
    <property type="match status" value="1"/>
</dbReference>
<evidence type="ECO:0000256" key="5">
    <source>
        <dbReference type="ARBA" id="ARBA00022555"/>
    </source>
</evidence>
<organism evidence="20 21">
    <name type="scientific">Chloroherpeton thalassium (strain ATCC 35110 / GB-78)</name>
    <dbReference type="NCBI Taxonomy" id="517418"/>
    <lineage>
        <taxon>Bacteria</taxon>
        <taxon>Pseudomonadati</taxon>
        <taxon>Chlorobiota</taxon>
        <taxon>Chlorobiia</taxon>
        <taxon>Chlorobiales</taxon>
        <taxon>Chloroherpetonaceae</taxon>
        <taxon>Chloroherpeton</taxon>
    </lineage>
</organism>
<feature type="binding site" evidence="15">
    <location>
        <position position="455"/>
    </location>
    <ligand>
        <name>Mg(2+)</name>
        <dbReference type="ChEBI" id="CHEBI:18420"/>
        <note>shared with alpha subunit</note>
    </ligand>
</feature>
<feature type="domain" description="B5" evidence="19">
    <location>
        <begin position="399"/>
        <end position="477"/>
    </location>
</feature>
<comment type="catalytic activity">
    <reaction evidence="14 15">
        <text>tRNA(Phe) + L-phenylalanine + ATP = L-phenylalanyl-tRNA(Phe) + AMP + diphosphate + H(+)</text>
        <dbReference type="Rhea" id="RHEA:19413"/>
        <dbReference type="Rhea" id="RHEA-COMP:9668"/>
        <dbReference type="Rhea" id="RHEA-COMP:9699"/>
        <dbReference type="ChEBI" id="CHEBI:15378"/>
        <dbReference type="ChEBI" id="CHEBI:30616"/>
        <dbReference type="ChEBI" id="CHEBI:33019"/>
        <dbReference type="ChEBI" id="CHEBI:58095"/>
        <dbReference type="ChEBI" id="CHEBI:78442"/>
        <dbReference type="ChEBI" id="CHEBI:78531"/>
        <dbReference type="ChEBI" id="CHEBI:456215"/>
        <dbReference type="EC" id="6.1.1.20"/>
    </reaction>
</comment>
<dbReference type="FunFam" id="2.40.50.140:FF:000045">
    <property type="entry name" value="Phenylalanine--tRNA ligase beta subunit"/>
    <property type="match status" value="1"/>
</dbReference>
<dbReference type="NCBIfam" id="TIGR00472">
    <property type="entry name" value="pheT_bact"/>
    <property type="match status" value="1"/>
</dbReference>
<dbReference type="SUPFAM" id="SSF54991">
    <property type="entry name" value="Anticodon-binding domain of PheRS"/>
    <property type="match status" value="1"/>
</dbReference>
<sequence>MKISLNWLKSFAPDLNLTSEELEQKLTALGLEVEGVQELCATFSNVVVGKLLETAKHPNADKLTVCQVDAGTGETLQIVCGAPNVAAGQTVAVALVGATLQTPSGDIIKIKKSKIRGETSLGMICAEDELGLSDNHDGILVLDETYPIGEPFEKYVPKDTIFEIGITPNRADALSHFGIARDLIGVDNVTDLDPDALDFNPSTKRIVVEDPENCPIYTAVVIKGVNVAESPAWLKERLQSIGLRPINNIVDITNYILHSLGQPLHAFDLNRLSGKCIQVKSNLSETFVTLDGKERQIEPGMVMICDAEKPVAVGGVMGGQNSEITDTTIDILLESAYFKPSSVRKTAKKLGISTDSSYRFERGVDFGNVHFASEAAVHLILELAGGSVEEVAHVASGSFDEKLIAFRPARANALLGADIPAEKMQDILMHLGFKKSGSQKSDDAIEYIVPSFRVDVEQEIDLIEEVARVYGYDNLAVTEKMTSAYPAVLNKKETFDDYVRNLMIGLNFKELLTNPLLKYSEAESFSTQIVRTLNPISEDMEALRPSLIPSVLKVISRNIHYGNTEQRLFEVAHTFEKCAESAGAFVPGYNEKERLCLAVTGKREPLGWAQSSTETDFYDLKGAVEMLLQKLKLLEKSKFITYNRSCLQLELTPVDGKKAQKPVIAGLLYQLEKNILDTFDIKQPVFVAELDMDVLKDSAGFETKYSAPAKFPVVHRDLAFLLPKQVKSQDVMSEIHACSEMIQSVNVFDVYEKNDKQDRAYNEKRSIAFSFSIVCYTHTLAENEINALVDKIVTKVTQKFGAELRQA</sequence>
<dbReference type="SMART" id="SM00896">
    <property type="entry name" value="FDX-ACB"/>
    <property type="match status" value="1"/>
</dbReference>
<evidence type="ECO:0000313" key="21">
    <source>
        <dbReference type="Proteomes" id="UP000001208"/>
    </source>
</evidence>
<dbReference type="AlphaFoldDB" id="B3QS30"/>
<evidence type="ECO:0000256" key="7">
    <source>
        <dbReference type="ARBA" id="ARBA00022723"/>
    </source>
</evidence>
<comment type="subunit">
    <text evidence="3 15">Tetramer of two alpha and two beta subunits.</text>
</comment>
<feature type="domain" description="FDX-ACB" evidence="18">
    <location>
        <begin position="709"/>
        <end position="805"/>
    </location>
</feature>
<dbReference type="GO" id="GO:0000049">
    <property type="term" value="F:tRNA binding"/>
    <property type="evidence" value="ECO:0007669"/>
    <property type="project" value="UniProtKB-UniRule"/>
</dbReference>
<dbReference type="HAMAP" id="MF_00283">
    <property type="entry name" value="Phe_tRNA_synth_beta1"/>
    <property type="match status" value="1"/>
</dbReference>
<dbReference type="InterPro" id="IPR004532">
    <property type="entry name" value="Phe-tRNA-ligase_IIc_bsu_bact"/>
</dbReference>
<evidence type="ECO:0000256" key="10">
    <source>
        <dbReference type="ARBA" id="ARBA00022842"/>
    </source>
</evidence>
<comment type="cofactor">
    <cofactor evidence="15">
        <name>Mg(2+)</name>
        <dbReference type="ChEBI" id="CHEBI:18420"/>
    </cofactor>
    <text evidence="15">Binds 2 magnesium ions per tetramer.</text>
</comment>
<evidence type="ECO:0000256" key="1">
    <source>
        <dbReference type="ARBA" id="ARBA00004496"/>
    </source>
</evidence>
<dbReference type="InterPro" id="IPR012340">
    <property type="entry name" value="NA-bd_OB-fold"/>
</dbReference>
<keyword evidence="8 15" id="KW-0547">Nucleotide-binding</keyword>
<evidence type="ECO:0000313" key="20">
    <source>
        <dbReference type="EMBL" id="ACF13975.1"/>
    </source>
</evidence>
<dbReference type="HOGENOM" id="CLU_016891_0_0_10"/>
<dbReference type="InterPro" id="IPR045060">
    <property type="entry name" value="Phe-tRNA-ligase_IIc_bsu"/>
</dbReference>
<dbReference type="SUPFAM" id="SSF50249">
    <property type="entry name" value="Nucleic acid-binding proteins"/>
    <property type="match status" value="1"/>
</dbReference>
<dbReference type="GO" id="GO:0009328">
    <property type="term" value="C:phenylalanine-tRNA ligase complex"/>
    <property type="evidence" value="ECO:0007669"/>
    <property type="project" value="TreeGrafter"/>
</dbReference>
<evidence type="ECO:0000256" key="4">
    <source>
        <dbReference type="ARBA" id="ARBA00022490"/>
    </source>
</evidence>
<keyword evidence="11 16" id="KW-0694">RNA-binding</keyword>
<dbReference type="CDD" id="cd00769">
    <property type="entry name" value="PheRS_beta_core"/>
    <property type="match status" value="1"/>
</dbReference>
<evidence type="ECO:0000256" key="16">
    <source>
        <dbReference type="PROSITE-ProRule" id="PRU00209"/>
    </source>
</evidence>